<dbReference type="InterPro" id="IPR029058">
    <property type="entry name" value="AB_hydrolase_fold"/>
</dbReference>
<evidence type="ECO:0008006" key="4">
    <source>
        <dbReference type="Google" id="ProtNLM"/>
    </source>
</evidence>
<gene>
    <name evidence="2" type="ORF">BJ963_000271</name>
</gene>
<sequence>MPSQPSPQLWRGRSPAATALLLVGLLAGVPVALALGIVLAALGLVGGVLVAIGWLLSVAAAWAWYAVQRGRRIPYPFGAPPPTTRRARRMALSGLYLSLVPRTVGGIARVAGWLLSPLALLVSLAGLVLPRWRAKPYLAVFTLPSLLRKVVNLGRRRGLLRDGHDAVLTGYDDFLGRAFPLIRDVLDWWNDPLAGDDYVPTPGIPDVPAGLLGLPLGPSPDPLGQPGIAAGAMRRRSIRSLRDVLLSQREIDDLCDPDLDDRADVATVRIVEVPPSASTGRRWIVQFASTKSWHPRAGAAPNDLTADLLIGAGDEPTITRASLTAMREAGIRPGEPMLLAGFSLGGMVAAQVAASAVAEGLDVTHLVVAGSPLGRIAVPPTVSVLALEHVLDPVPRIEGRENPLRTESGAPFLTVKARPPLSLGFRIGALHQSTAYADTAAMIEADPPDSSVAALLAGLAPFFAPGQRIHDRAAVRAGGLPPRPSVPLYLHSTVDEGITRGTLRQTVRRLPGVIAVDVYQSPSGFATTILWNADILVRELDPWLVAAGRTAVYRGLLSLLARRRAVGIHLRLQARSTPGITWEATVQRLSDGRWRESIDITLDDRADPDMVRRLFPAETGPVTVVHDPDAFDPILDVARQR</sequence>
<proteinExistence type="predicted"/>
<dbReference type="AlphaFoldDB" id="A0A852SVL9"/>
<evidence type="ECO:0000313" key="3">
    <source>
        <dbReference type="Proteomes" id="UP000589620"/>
    </source>
</evidence>
<evidence type="ECO:0000313" key="2">
    <source>
        <dbReference type="EMBL" id="NYD72752.1"/>
    </source>
</evidence>
<reference evidence="2 3" key="1">
    <citation type="submission" date="2020-07" db="EMBL/GenBank/DDBJ databases">
        <title>Sequencing the genomes of 1000 actinobacteria strains.</title>
        <authorList>
            <person name="Klenk H.-P."/>
        </authorList>
    </citation>
    <scope>NUCLEOTIDE SEQUENCE [LARGE SCALE GENOMIC DNA]</scope>
    <source>
        <strain evidence="2 3">DSM 23871</strain>
    </source>
</reference>
<keyword evidence="1" id="KW-1133">Transmembrane helix</keyword>
<dbReference type="EMBL" id="JACCBJ010000001">
    <property type="protein sequence ID" value="NYD72752.1"/>
    <property type="molecule type" value="Genomic_DNA"/>
</dbReference>
<evidence type="ECO:0000256" key="1">
    <source>
        <dbReference type="SAM" id="Phobius"/>
    </source>
</evidence>
<dbReference type="SUPFAM" id="SSF53474">
    <property type="entry name" value="alpha/beta-Hydrolases"/>
    <property type="match status" value="2"/>
</dbReference>
<protein>
    <recommendedName>
        <fullName evidence="4">Thioesterase domain-containing protein</fullName>
    </recommendedName>
</protein>
<dbReference type="RefSeq" id="WP_179454063.1">
    <property type="nucleotide sequence ID" value="NZ_BAAAPX010000001.1"/>
</dbReference>
<keyword evidence="1" id="KW-0812">Transmembrane</keyword>
<feature type="transmembrane region" description="Helical" evidence="1">
    <location>
        <begin position="110"/>
        <end position="129"/>
    </location>
</feature>
<dbReference type="Gene3D" id="3.40.50.1820">
    <property type="entry name" value="alpha/beta hydrolase"/>
    <property type="match status" value="1"/>
</dbReference>
<keyword evidence="3" id="KW-1185">Reference proteome</keyword>
<accession>A0A852SVL9</accession>
<name>A0A852SVL9_9MICO</name>
<organism evidence="2 3">
    <name type="scientific">Leifsonia soli</name>
    <dbReference type="NCBI Taxonomy" id="582665"/>
    <lineage>
        <taxon>Bacteria</taxon>
        <taxon>Bacillati</taxon>
        <taxon>Actinomycetota</taxon>
        <taxon>Actinomycetes</taxon>
        <taxon>Micrococcales</taxon>
        <taxon>Microbacteriaceae</taxon>
        <taxon>Leifsonia</taxon>
    </lineage>
</organism>
<keyword evidence="1" id="KW-0472">Membrane</keyword>
<dbReference type="Proteomes" id="UP000589620">
    <property type="component" value="Unassembled WGS sequence"/>
</dbReference>
<feature type="transmembrane region" description="Helical" evidence="1">
    <location>
        <begin position="44"/>
        <end position="67"/>
    </location>
</feature>
<comment type="caution">
    <text evidence="2">The sequence shown here is derived from an EMBL/GenBank/DDBJ whole genome shotgun (WGS) entry which is preliminary data.</text>
</comment>